<evidence type="ECO:0000313" key="1">
    <source>
        <dbReference type="EMBL" id="PRQ25349.1"/>
    </source>
</evidence>
<gene>
    <name evidence="1" type="ORF">RchiOBHm_Chr6g0282731</name>
</gene>
<reference evidence="1 2" key="1">
    <citation type="journal article" date="2018" name="Nat. Genet.">
        <title>The Rosa genome provides new insights in the design of modern roses.</title>
        <authorList>
            <person name="Bendahmane M."/>
        </authorList>
    </citation>
    <scope>NUCLEOTIDE SEQUENCE [LARGE SCALE GENOMIC DNA]</scope>
    <source>
        <strain evidence="2">cv. Old Blush</strain>
    </source>
</reference>
<evidence type="ECO:0000313" key="2">
    <source>
        <dbReference type="Proteomes" id="UP000238479"/>
    </source>
</evidence>
<dbReference type="EMBL" id="PDCK01000044">
    <property type="protein sequence ID" value="PRQ25349.1"/>
    <property type="molecule type" value="Genomic_DNA"/>
</dbReference>
<protein>
    <submittedName>
        <fullName evidence="1">Uncharacterized protein</fullName>
    </submittedName>
</protein>
<name>A0A2P6PTU6_ROSCH</name>
<comment type="caution">
    <text evidence="1">The sequence shown here is derived from an EMBL/GenBank/DDBJ whole genome shotgun (WGS) entry which is preliminary data.</text>
</comment>
<sequence>MGTGHSSMANSKSSSNMRKMMLQVIEQATDAEKATAVCEFLDFKCRNKVIFHQICLSVFFSLNGGDVYLSFII</sequence>
<organism evidence="1 2">
    <name type="scientific">Rosa chinensis</name>
    <name type="common">China rose</name>
    <dbReference type="NCBI Taxonomy" id="74649"/>
    <lineage>
        <taxon>Eukaryota</taxon>
        <taxon>Viridiplantae</taxon>
        <taxon>Streptophyta</taxon>
        <taxon>Embryophyta</taxon>
        <taxon>Tracheophyta</taxon>
        <taxon>Spermatophyta</taxon>
        <taxon>Magnoliopsida</taxon>
        <taxon>eudicotyledons</taxon>
        <taxon>Gunneridae</taxon>
        <taxon>Pentapetalae</taxon>
        <taxon>rosids</taxon>
        <taxon>fabids</taxon>
        <taxon>Rosales</taxon>
        <taxon>Rosaceae</taxon>
        <taxon>Rosoideae</taxon>
        <taxon>Rosoideae incertae sedis</taxon>
        <taxon>Rosa</taxon>
    </lineage>
</organism>
<proteinExistence type="predicted"/>
<keyword evidence="2" id="KW-1185">Reference proteome</keyword>
<dbReference type="AlphaFoldDB" id="A0A2P6PTU6"/>
<dbReference type="Gramene" id="PRQ25349">
    <property type="protein sequence ID" value="PRQ25349"/>
    <property type="gene ID" value="RchiOBHm_Chr6g0282731"/>
</dbReference>
<dbReference type="Proteomes" id="UP000238479">
    <property type="component" value="Chromosome 6"/>
</dbReference>
<accession>A0A2P6PTU6</accession>